<keyword evidence="2" id="KW-0680">Restriction system</keyword>
<name>I0IM39_LEPFC</name>
<accession>I0IM39</accession>
<dbReference type="InterPro" id="IPR044946">
    <property type="entry name" value="Restrct_endonuc_typeI_TRD_sf"/>
</dbReference>
<dbReference type="SUPFAM" id="SSF116734">
    <property type="entry name" value="DNA methylase specificity domain"/>
    <property type="match status" value="2"/>
</dbReference>
<dbReference type="EMBL" id="AP012342">
    <property type="protein sequence ID" value="BAM06338.1"/>
    <property type="molecule type" value="Genomic_DNA"/>
</dbReference>
<dbReference type="PANTHER" id="PTHR30408:SF12">
    <property type="entry name" value="TYPE I RESTRICTION ENZYME MJAVIII SPECIFICITY SUBUNIT"/>
    <property type="match status" value="1"/>
</dbReference>
<evidence type="ECO:0000313" key="5">
    <source>
        <dbReference type="EMBL" id="BAM06338.1"/>
    </source>
</evidence>
<gene>
    <name evidence="5" type="primary">hsdS</name>
    <name evidence="5" type="ordered locus">LFE_0622</name>
</gene>
<proteinExistence type="inferred from homology"/>
<sequence>MKRPLVPRLRFPEFREAEEWQSPSLGEISEPVEERVGDQQLTPVSISAGIGFVPQYQKFGRDISGNQYQLYTVVRDGNFVYNKGNSLKYPQGCVYDLQGWGEVAAPNVFICFQLKDGFENSFFRQCFEKNAHGIQLRKHITSGARSNGLLNISKKDFYDIRIPTPEHAEQQKIADCLSSLDEMITLEAKKLEALKTHKKGLMQQLFPRAGETVPRLRFPEFREAGEWEEKTISEIGELLGGLSAKSAEDFGQGSPFVTYRQIFNSTYIDMKECRRVRVEKNETQNKLQQGDILFTASSETPDEVGVASVILAEPEVETYLNSFCFALRAYNYNSLNGQFSRYLFHSPSYRKSVTDIAQGSTRFNISKSTFRQIRIAITKDKKEQQKIADSLSSLDDLITLETKKLEALKTHKKGLMQQLFPVLEDEE</sequence>
<protein>
    <submittedName>
        <fullName evidence="5">Putative type I restriction enzyme, S subunit</fullName>
    </submittedName>
</protein>
<dbReference type="Pfam" id="PF01420">
    <property type="entry name" value="Methylase_S"/>
    <property type="match status" value="2"/>
</dbReference>
<dbReference type="HOGENOM" id="CLU_021095_0_0_0"/>
<organism evidence="5 6">
    <name type="scientific">Leptospirillum ferrooxidans (strain C2-3)</name>
    <dbReference type="NCBI Taxonomy" id="1162668"/>
    <lineage>
        <taxon>Bacteria</taxon>
        <taxon>Pseudomonadati</taxon>
        <taxon>Nitrospirota</taxon>
        <taxon>Nitrospiria</taxon>
        <taxon>Nitrospirales</taxon>
        <taxon>Nitrospiraceae</taxon>
        <taxon>Leptospirillum</taxon>
    </lineage>
</organism>
<dbReference type="Proteomes" id="UP000007382">
    <property type="component" value="Chromosome"/>
</dbReference>
<evidence type="ECO:0000256" key="1">
    <source>
        <dbReference type="ARBA" id="ARBA00010923"/>
    </source>
</evidence>
<dbReference type="InterPro" id="IPR052021">
    <property type="entry name" value="Type-I_RS_S_subunit"/>
</dbReference>
<dbReference type="Gene3D" id="1.10.287.1120">
    <property type="entry name" value="Bipartite methylase S protein"/>
    <property type="match status" value="1"/>
</dbReference>
<evidence type="ECO:0000313" key="6">
    <source>
        <dbReference type="Proteomes" id="UP000007382"/>
    </source>
</evidence>
<dbReference type="eggNOG" id="COG0732">
    <property type="taxonomic scope" value="Bacteria"/>
</dbReference>
<dbReference type="GO" id="GO:0009307">
    <property type="term" value="P:DNA restriction-modification system"/>
    <property type="evidence" value="ECO:0007669"/>
    <property type="project" value="UniProtKB-KW"/>
</dbReference>
<dbReference type="RefSeq" id="WP_014448830.1">
    <property type="nucleotide sequence ID" value="NC_017094.1"/>
</dbReference>
<evidence type="ECO:0000256" key="2">
    <source>
        <dbReference type="ARBA" id="ARBA00022747"/>
    </source>
</evidence>
<dbReference type="OrthoDB" id="9798929at2"/>
<reference evidence="5 6" key="1">
    <citation type="journal article" date="2012" name="J. Bacteriol.">
        <title>Complete Genome Sequence of Leptospirillum ferrooxidans Strain C2-3, Isolated from a Fresh Volcanic Ash Deposit on the Island of Miyake, Japan.</title>
        <authorList>
            <person name="Fujimura R."/>
            <person name="Sato Y."/>
            <person name="Nishizawa T."/>
            <person name="Oshima K."/>
            <person name="Kim S.-W."/>
            <person name="Hattori M."/>
            <person name="Kamijo T."/>
            <person name="Ohta H."/>
        </authorList>
    </citation>
    <scope>NUCLEOTIDE SEQUENCE [LARGE SCALE GENOMIC DNA]</scope>
    <source>
        <strain evidence="5 6">C2-3</strain>
    </source>
</reference>
<dbReference type="AlphaFoldDB" id="I0IM39"/>
<dbReference type="KEGG" id="lfc:LFE_0622"/>
<dbReference type="REBASE" id="45956">
    <property type="entry name" value="S.LfeC23ORF624P"/>
</dbReference>
<reference evidence="6" key="2">
    <citation type="submission" date="2012-03" db="EMBL/GenBank/DDBJ databases">
        <title>The complete genome sequence of the pioneer microbe on fresh volcanic deposit, Leptospirillum ferrooxidans strain C2-3.</title>
        <authorList>
            <person name="Fujimura R."/>
            <person name="Sato Y."/>
            <person name="Nishizawa T."/>
            <person name="Nanba K."/>
            <person name="Oshima K."/>
            <person name="Hattori M."/>
            <person name="Kamijo T."/>
            <person name="Ohta H."/>
        </authorList>
    </citation>
    <scope>NUCLEOTIDE SEQUENCE [LARGE SCALE GENOMIC DNA]</scope>
    <source>
        <strain evidence="6">C2-3</strain>
    </source>
</reference>
<dbReference type="InterPro" id="IPR000055">
    <property type="entry name" value="Restrct_endonuc_typeI_TRD"/>
</dbReference>
<dbReference type="STRING" id="1162668.LFE_0622"/>
<evidence type="ECO:0000256" key="3">
    <source>
        <dbReference type="ARBA" id="ARBA00023125"/>
    </source>
</evidence>
<dbReference type="Gene3D" id="3.90.220.20">
    <property type="entry name" value="DNA methylase specificity domains"/>
    <property type="match status" value="2"/>
</dbReference>
<keyword evidence="3" id="KW-0238">DNA-binding</keyword>
<dbReference type="PANTHER" id="PTHR30408">
    <property type="entry name" value="TYPE-1 RESTRICTION ENZYME ECOKI SPECIFICITY PROTEIN"/>
    <property type="match status" value="1"/>
</dbReference>
<keyword evidence="6" id="KW-1185">Reference proteome</keyword>
<dbReference type="GO" id="GO:0003677">
    <property type="term" value="F:DNA binding"/>
    <property type="evidence" value="ECO:0007669"/>
    <property type="project" value="UniProtKB-KW"/>
</dbReference>
<evidence type="ECO:0000259" key="4">
    <source>
        <dbReference type="Pfam" id="PF01420"/>
    </source>
</evidence>
<comment type="similarity">
    <text evidence="1">Belongs to the type-I restriction system S methylase family.</text>
</comment>
<dbReference type="PATRIC" id="fig|1162668.3.peg.729"/>
<feature type="domain" description="Type I restriction modification DNA specificity" evidence="4">
    <location>
        <begin position="108"/>
        <end position="195"/>
    </location>
</feature>
<feature type="domain" description="Type I restriction modification DNA specificity" evidence="4">
    <location>
        <begin position="226"/>
        <end position="409"/>
    </location>
</feature>